<evidence type="ECO:0000313" key="4">
    <source>
        <dbReference type="Proteomes" id="UP000016930"/>
    </source>
</evidence>
<keyword evidence="4" id="KW-1185">Reference proteome</keyword>
<dbReference type="Gene3D" id="3.20.20.100">
    <property type="entry name" value="NADP-dependent oxidoreductase domain"/>
    <property type="match status" value="1"/>
</dbReference>
<sequence length="311" mass="34791">MAIGEAGKEGVRTPALVDCQRVVDAFVKHGFREIDTGRVYGEGTPEAYLAQLDLGGSAVDTKVFPVRPGDHSAQKLRESSETSHKTLVPHKIRTLYLHKPDEATPYEETLRAINDLYKEGVLSVAEIATICRINGWVRPVVYEGMYNAITRGIERELVPCCRKHGLRIVAYNPLAGGFFAGKVSSPDADVPRDERFSPHTAVGQIYRNMYIKQGYFEALDHLKPFAEKHDLRLTEIDIRWLQHHSCLTPNDGIIIGVSSAAQMEQNCQDAAKGPLPQVILQALGEATKMVQPFEPSYWQYLDITKQEMTEQ</sequence>
<organism evidence="3 4">
    <name type="scientific">Ceriporiopsis subvermispora (strain B)</name>
    <name type="common">White-rot fungus</name>
    <name type="synonym">Gelatoporia subvermispora</name>
    <dbReference type="NCBI Taxonomy" id="914234"/>
    <lineage>
        <taxon>Eukaryota</taxon>
        <taxon>Fungi</taxon>
        <taxon>Dikarya</taxon>
        <taxon>Basidiomycota</taxon>
        <taxon>Agaricomycotina</taxon>
        <taxon>Agaricomycetes</taxon>
        <taxon>Polyporales</taxon>
        <taxon>Gelatoporiaceae</taxon>
        <taxon>Gelatoporia</taxon>
    </lineage>
</organism>
<dbReference type="InterPro" id="IPR036812">
    <property type="entry name" value="NAD(P)_OxRdtase_dom_sf"/>
</dbReference>
<dbReference type="PANTHER" id="PTHR43364">
    <property type="entry name" value="NADH-SPECIFIC METHYLGLYOXAL REDUCTASE-RELATED"/>
    <property type="match status" value="1"/>
</dbReference>
<keyword evidence="1" id="KW-0560">Oxidoreductase</keyword>
<accession>M2Q9P1</accession>
<dbReference type="PANTHER" id="PTHR43364:SF4">
    <property type="entry name" value="NAD(P)-LINKED OXIDOREDUCTASE SUPERFAMILY PROTEIN"/>
    <property type="match status" value="1"/>
</dbReference>
<dbReference type="AlphaFoldDB" id="M2Q9P1"/>
<feature type="domain" description="NADP-dependent oxidoreductase" evidence="2">
    <location>
        <begin position="19"/>
        <end position="276"/>
    </location>
</feature>
<protein>
    <recommendedName>
        <fullName evidence="2">NADP-dependent oxidoreductase domain-containing protein</fullName>
    </recommendedName>
</protein>
<dbReference type="GO" id="GO:0016491">
    <property type="term" value="F:oxidoreductase activity"/>
    <property type="evidence" value="ECO:0007669"/>
    <property type="project" value="UniProtKB-KW"/>
</dbReference>
<dbReference type="Proteomes" id="UP000016930">
    <property type="component" value="Unassembled WGS sequence"/>
</dbReference>
<dbReference type="HOGENOM" id="CLU_023205_1_1_1"/>
<reference evidence="3 4" key="1">
    <citation type="journal article" date="2012" name="Proc. Natl. Acad. Sci. U.S.A.">
        <title>Comparative genomics of Ceriporiopsis subvermispora and Phanerochaete chrysosporium provide insight into selective ligninolysis.</title>
        <authorList>
            <person name="Fernandez-Fueyo E."/>
            <person name="Ruiz-Duenas F.J."/>
            <person name="Ferreira P."/>
            <person name="Floudas D."/>
            <person name="Hibbett D.S."/>
            <person name="Canessa P."/>
            <person name="Larrondo L.F."/>
            <person name="James T.Y."/>
            <person name="Seelenfreund D."/>
            <person name="Lobos S."/>
            <person name="Polanco R."/>
            <person name="Tello M."/>
            <person name="Honda Y."/>
            <person name="Watanabe T."/>
            <person name="Watanabe T."/>
            <person name="Ryu J.S."/>
            <person name="Kubicek C.P."/>
            <person name="Schmoll M."/>
            <person name="Gaskell J."/>
            <person name="Hammel K.E."/>
            <person name="St John F.J."/>
            <person name="Vanden Wymelenberg A."/>
            <person name="Sabat G."/>
            <person name="Splinter BonDurant S."/>
            <person name="Syed K."/>
            <person name="Yadav J.S."/>
            <person name="Doddapaneni H."/>
            <person name="Subramanian V."/>
            <person name="Lavin J.L."/>
            <person name="Oguiza J.A."/>
            <person name="Perez G."/>
            <person name="Pisabarro A.G."/>
            <person name="Ramirez L."/>
            <person name="Santoyo F."/>
            <person name="Master E."/>
            <person name="Coutinho P.M."/>
            <person name="Henrissat B."/>
            <person name="Lombard V."/>
            <person name="Magnuson J.K."/>
            <person name="Kuees U."/>
            <person name="Hori C."/>
            <person name="Igarashi K."/>
            <person name="Samejima M."/>
            <person name="Held B.W."/>
            <person name="Barry K.W."/>
            <person name="LaButti K.M."/>
            <person name="Lapidus A."/>
            <person name="Lindquist E.A."/>
            <person name="Lucas S.M."/>
            <person name="Riley R."/>
            <person name="Salamov A.A."/>
            <person name="Hoffmeister D."/>
            <person name="Schwenk D."/>
            <person name="Hadar Y."/>
            <person name="Yarden O."/>
            <person name="de Vries R.P."/>
            <person name="Wiebenga A."/>
            <person name="Stenlid J."/>
            <person name="Eastwood D."/>
            <person name="Grigoriev I.V."/>
            <person name="Berka R.M."/>
            <person name="Blanchette R.A."/>
            <person name="Kersten P."/>
            <person name="Martinez A.T."/>
            <person name="Vicuna R."/>
            <person name="Cullen D."/>
        </authorList>
    </citation>
    <scope>NUCLEOTIDE SEQUENCE [LARGE SCALE GENOMIC DNA]</scope>
    <source>
        <strain evidence="3 4">B</strain>
    </source>
</reference>
<evidence type="ECO:0000256" key="1">
    <source>
        <dbReference type="ARBA" id="ARBA00023002"/>
    </source>
</evidence>
<evidence type="ECO:0000259" key="2">
    <source>
        <dbReference type="Pfam" id="PF00248"/>
    </source>
</evidence>
<dbReference type="STRING" id="914234.M2Q9P1"/>
<dbReference type="InterPro" id="IPR023210">
    <property type="entry name" value="NADP_OxRdtase_dom"/>
</dbReference>
<name>M2Q9P1_CERS8</name>
<dbReference type="SUPFAM" id="SSF51430">
    <property type="entry name" value="NAD(P)-linked oxidoreductase"/>
    <property type="match status" value="1"/>
</dbReference>
<dbReference type="OrthoDB" id="2310150at2759"/>
<dbReference type="EMBL" id="KB445805">
    <property type="protein sequence ID" value="EMD33588.1"/>
    <property type="molecule type" value="Genomic_DNA"/>
</dbReference>
<proteinExistence type="predicted"/>
<gene>
    <name evidence="3" type="ORF">CERSUDRAFT_107937</name>
</gene>
<dbReference type="Pfam" id="PF00248">
    <property type="entry name" value="Aldo_ket_red"/>
    <property type="match status" value="1"/>
</dbReference>
<evidence type="ECO:0000313" key="3">
    <source>
        <dbReference type="EMBL" id="EMD33588.1"/>
    </source>
</evidence>
<dbReference type="InterPro" id="IPR050523">
    <property type="entry name" value="AKR_Detox_Biosynth"/>
</dbReference>